<feature type="transmembrane region" description="Helical" evidence="1">
    <location>
        <begin position="45"/>
        <end position="68"/>
    </location>
</feature>
<dbReference type="RefSeq" id="WP_034538136.1">
    <property type="nucleotide sequence ID" value="NZ_AUEI01000007.1"/>
</dbReference>
<evidence type="ECO:0000313" key="3">
    <source>
        <dbReference type="Proteomes" id="UP000051931"/>
    </source>
</evidence>
<dbReference type="EMBL" id="AZFB01000004">
    <property type="protein sequence ID" value="KRL63361.1"/>
    <property type="molecule type" value="Genomic_DNA"/>
</dbReference>
<reference evidence="2 3" key="1">
    <citation type="journal article" date="2015" name="Genome Announc.">
        <title>Expanding the biotechnology potential of lactobacilli through comparative genomics of 213 strains and associated genera.</title>
        <authorList>
            <person name="Sun Z."/>
            <person name="Harris H.M."/>
            <person name="McCann A."/>
            <person name="Guo C."/>
            <person name="Argimon S."/>
            <person name="Zhang W."/>
            <person name="Yang X."/>
            <person name="Jeffery I.B."/>
            <person name="Cooney J.C."/>
            <person name="Kagawa T.F."/>
            <person name="Liu W."/>
            <person name="Song Y."/>
            <person name="Salvetti E."/>
            <person name="Wrobel A."/>
            <person name="Rasinkangas P."/>
            <person name="Parkhill J."/>
            <person name="Rea M.C."/>
            <person name="O'Sullivan O."/>
            <person name="Ritari J."/>
            <person name="Douillard F.P."/>
            <person name="Paul Ross R."/>
            <person name="Yang R."/>
            <person name="Briner A.E."/>
            <person name="Felis G.E."/>
            <person name="de Vos W.M."/>
            <person name="Barrangou R."/>
            <person name="Klaenhammer T.R."/>
            <person name="Caufield P.W."/>
            <person name="Cui Y."/>
            <person name="Zhang H."/>
            <person name="O'Toole P.W."/>
        </authorList>
    </citation>
    <scope>NUCLEOTIDE SEQUENCE [LARGE SCALE GENOMIC DNA]</scope>
    <source>
        <strain evidence="2 3">DSM 15354</strain>
    </source>
</reference>
<accession>A0A0R1S341</accession>
<dbReference type="eggNOG" id="ENOG50300NC">
    <property type="taxonomic scope" value="Bacteria"/>
</dbReference>
<dbReference type="InterPro" id="IPR049731">
    <property type="entry name" value="LVIS_2131-like"/>
</dbReference>
<gene>
    <name evidence="2" type="ORF">FC23_GL000931</name>
</gene>
<dbReference type="AlphaFoldDB" id="A0A0R1S341"/>
<dbReference type="PATRIC" id="fig|1122152.4.peg.955"/>
<keyword evidence="1" id="KW-1133">Transmembrane helix</keyword>
<organism evidence="2 3">
    <name type="scientific">Lactobacillus psittaci DSM 15354</name>
    <dbReference type="NCBI Taxonomy" id="1122152"/>
    <lineage>
        <taxon>Bacteria</taxon>
        <taxon>Bacillati</taxon>
        <taxon>Bacillota</taxon>
        <taxon>Bacilli</taxon>
        <taxon>Lactobacillales</taxon>
        <taxon>Lactobacillaceae</taxon>
        <taxon>Lactobacillus</taxon>
    </lineage>
</organism>
<feature type="transmembrane region" description="Helical" evidence="1">
    <location>
        <begin position="6"/>
        <end position="25"/>
    </location>
</feature>
<keyword evidence="1" id="KW-0472">Membrane</keyword>
<keyword evidence="3" id="KW-1185">Reference proteome</keyword>
<keyword evidence="1" id="KW-0812">Transmembrane</keyword>
<protein>
    <submittedName>
        <fullName evidence="2">Uncharacterized protein</fullName>
    </submittedName>
</protein>
<dbReference type="STRING" id="1122152.GCA_000425905_01010"/>
<comment type="caution">
    <text evidence="2">The sequence shown here is derived from an EMBL/GenBank/DDBJ whole genome shotgun (WGS) entry which is preliminary data.</text>
</comment>
<dbReference type="NCBIfam" id="NF040508">
    <property type="entry name" value="LVIS_2131_fam"/>
    <property type="match status" value="1"/>
</dbReference>
<evidence type="ECO:0000256" key="1">
    <source>
        <dbReference type="SAM" id="Phobius"/>
    </source>
</evidence>
<dbReference type="Proteomes" id="UP000051931">
    <property type="component" value="Unassembled WGS sequence"/>
</dbReference>
<proteinExistence type="predicted"/>
<evidence type="ECO:0000313" key="2">
    <source>
        <dbReference type="EMBL" id="KRL63361.1"/>
    </source>
</evidence>
<sequence>MNWNLLGIIVWLIILLYLLFICFNIRKRHLKMIVVKHKRFLWSTFLIDIAEIIVFLLAICIQVNNALFDNPALDDTSRLKSSIRYKPLVLSTGTGKSYYVTCYNRANKQLQQNYVFYSNGRKYTVSSSNVVISDGEKPLNAEAKKLPYQSKKLLQLDEQYQKAYIAIYGAKYKNTWQNGLGMHVGKTALKYYLVRVPDPTFVRNIQSK</sequence>
<dbReference type="OrthoDB" id="2311501at2"/>
<name>A0A0R1S341_9LACO</name>